<keyword evidence="3" id="KW-1003">Cell membrane</keyword>
<dbReference type="InterPro" id="IPR027417">
    <property type="entry name" value="P-loop_NTPase"/>
</dbReference>
<evidence type="ECO:0000256" key="6">
    <source>
        <dbReference type="ARBA" id="ARBA00023136"/>
    </source>
</evidence>
<evidence type="ECO:0000256" key="4">
    <source>
        <dbReference type="ARBA" id="ARBA00022692"/>
    </source>
</evidence>
<accession>A0A1C4V3G4</accession>
<keyword evidence="6 9" id="KW-0472">Membrane</keyword>
<evidence type="ECO:0000256" key="2">
    <source>
        <dbReference type="ARBA" id="ARBA00006683"/>
    </source>
</evidence>
<evidence type="ECO:0000256" key="9">
    <source>
        <dbReference type="SAM" id="Phobius"/>
    </source>
</evidence>
<dbReference type="SUPFAM" id="SSF52540">
    <property type="entry name" value="P-loop containing nucleoside triphosphate hydrolases"/>
    <property type="match status" value="1"/>
</dbReference>
<keyword evidence="12" id="KW-1185">Reference proteome</keyword>
<dbReference type="Gene3D" id="3.40.50.300">
    <property type="entry name" value="P-loop containing nucleotide triphosphate hydrolases"/>
    <property type="match status" value="1"/>
</dbReference>
<keyword evidence="4 9" id="KW-0812">Transmembrane</keyword>
<feature type="compositionally biased region" description="Low complexity" evidence="8">
    <location>
        <begin position="564"/>
        <end position="590"/>
    </location>
</feature>
<evidence type="ECO:0000313" key="11">
    <source>
        <dbReference type="EMBL" id="SCE78437.1"/>
    </source>
</evidence>
<dbReference type="PANTHER" id="PTHR32309">
    <property type="entry name" value="TYROSINE-PROTEIN KINASE"/>
    <property type="match status" value="1"/>
</dbReference>
<feature type="coiled-coil region" evidence="7">
    <location>
        <begin position="153"/>
        <end position="211"/>
    </location>
</feature>
<evidence type="ECO:0000256" key="3">
    <source>
        <dbReference type="ARBA" id="ARBA00022475"/>
    </source>
</evidence>
<feature type="domain" description="Polysaccharide chain length determinant N-terminal" evidence="10">
    <location>
        <begin position="16"/>
        <end position="89"/>
    </location>
</feature>
<gene>
    <name evidence="11" type="ORF">GA0070215_102364</name>
</gene>
<proteinExistence type="inferred from homology"/>
<evidence type="ECO:0000256" key="1">
    <source>
        <dbReference type="ARBA" id="ARBA00004651"/>
    </source>
</evidence>
<dbReference type="EMBL" id="FMCV01000002">
    <property type="protein sequence ID" value="SCE78437.1"/>
    <property type="molecule type" value="Genomic_DNA"/>
</dbReference>
<dbReference type="InterPro" id="IPR003856">
    <property type="entry name" value="LPS_length_determ_N"/>
</dbReference>
<name>A0A1C4V3G4_9ACTN</name>
<dbReference type="Pfam" id="PF02706">
    <property type="entry name" value="Wzz"/>
    <property type="match status" value="1"/>
</dbReference>
<dbReference type="PANTHER" id="PTHR32309:SF31">
    <property type="entry name" value="CAPSULAR EXOPOLYSACCHARIDE FAMILY"/>
    <property type="match status" value="1"/>
</dbReference>
<feature type="region of interest" description="Disordered" evidence="8">
    <location>
        <begin position="503"/>
        <end position="622"/>
    </location>
</feature>
<comment type="similarity">
    <text evidence="2">Belongs to the CpsC/CapA family.</text>
</comment>
<keyword evidence="7" id="KW-0175">Coiled coil</keyword>
<evidence type="ECO:0000256" key="7">
    <source>
        <dbReference type="SAM" id="Coils"/>
    </source>
</evidence>
<evidence type="ECO:0000256" key="8">
    <source>
        <dbReference type="SAM" id="MobiDB-lite"/>
    </source>
</evidence>
<protein>
    <submittedName>
        <fullName evidence="11">Capsular polysaccharide biosynthesis protein</fullName>
    </submittedName>
</protein>
<reference evidence="12" key="1">
    <citation type="submission" date="2016-06" db="EMBL/GenBank/DDBJ databases">
        <authorList>
            <person name="Varghese N."/>
        </authorList>
    </citation>
    <scope>NUCLEOTIDE SEQUENCE [LARGE SCALE GENOMIC DNA]</scope>
    <source>
        <strain evidence="12">DSM 45555</strain>
    </source>
</reference>
<dbReference type="AlphaFoldDB" id="A0A1C4V3G4"/>
<dbReference type="Proteomes" id="UP000198551">
    <property type="component" value="Unassembled WGS sequence"/>
</dbReference>
<evidence type="ECO:0000313" key="12">
    <source>
        <dbReference type="Proteomes" id="UP000198551"/>
    </source>
</evidence>
<organism evidence="11 12">
    <name type="scientific">Micromonospora marina</name>
    <dbReference type="NCBI Taxonomy" id="307120"/>
    <lineage>
        <taxon>Bacteria</taxon>
        <taxon>Bacillati</taxon>
        <taxon>Actinomycetota</taxon>
        <taxon>Actinomycetes</taxon>
        <taxon>Micromonosporales</taxon>
        <taxon>Micromonosporaceae</taxon>
        <taxon>Micromonospora</taxon>
    </lineage>
</organism>
<keyword evidence="5 9" id="KW-1133">Transmembrane helix</keyword>
<dbReference type="InterPro" id="IPR050445">
    <property type="entry name" value="Bact_polysacc_biosynth/exp"/>
</dbReference>
<feature type="compositionally biased region" description="Low complexity" evidence="8">
    <location>
        <begin position="503"/>
        <end position="532"/>
    </location>
</feature>
<comment type="subcellular location">
    <subcellularLocation>
        <location evidence="1">Cell membrane</location>
        <topology evidence="1">Multi-pass membrane protein</topology>
    </subcellularLocation>
</comment>
<dbReference type="GO" id="GO:0005886">
    <property type="term" value="C:plasma membrane"/>
    <property type="evidence" value="ECO:0007669"/>
    <property type="project" value="UniProtKB-SubCell"/>
</dbReference>
<evidence type="ECO:0000259" key="10">
    <source>
        <dbReference type="Pfam" id="PF02706"/>
    </source>
</evidence>
<sequence>MPSPHLAESDADGLALMAYLGWLRRRWWILLLAAALGLGGGLALSQIQEARYTSTTSLLVRPLGSGAESNPNAKVNLDTEAQVVRSLVVAERAKALMKVDTGADQLVKSVTVKVPPNSQILQVAYEANSPEGAQSGSHAFAQAYLDLRKATAQKTLENETNALKQQIADLNKALSAVAGRIAAAPSNSPERERAEAERNVLTSQITSLNNRLSPLVSAGSDPGEIISDARLPDSPSSPNRTLNLASGMGAGLLLGIVLALVLDRLDTRIRRGRDIADRVGLPLLLELPVRTPSLAVLPATHRVSRELGRLRNVLLSAVPEPAQGGRGRQLLICDASAGTAAGFVAANLAAAYARTGQQVALITTKPDSTVGTITGVAEGRHNLASVLRRDVPPLKALAPVPGLGQLRVLVPGDLDAEVELPVAGLLEILHELSARFDHVIIETAQPTFAVEAQALGRYVDAVIMVAEAGKTRSGEITAALQQFEQVNAPVIGAVLAPRLPAPAAGAARPASSGSSGAAGTAGAASAPAAPANRPKPRPSPGPSAESTMVLPRMQSSRPGPAKPAPGKATPPANPGTPGTPGNQGNQGTPGKPVPLNGTGGTYRSRGDGDGRSYALDSGEDLG</sequence>
<evidence type="ECO:0000256" key="5">
    <source>
        <dbReference type="ARBA" id="ARBA00022989"/>
    </source>
</evidence>
<feature type="transmembrane region" description="Helical" evidence="9">
    <location>
        <begin position="242"/>
        <end position="262"/>
    </location>
</feature>
<feature type="transmembrane region" description="Helical" evidence="9">
    <location>
        <begin position="27"/>
        <end position="47"/>
    </location>
</feature>